<dbReference type="InterPro" id="IPR032816">
    <property type="entry name" value="VTT_dom"/>
</dbReference>
<evidence type="ECO:0000313" key="3">
    <source>
        <dbReference type="EMBL" id="PZT47336.1"/>
    </source>
</evidence>
<dbReference type="Proteomes" id="UP000249746">
    <property type="component" value="Unassembled WGS sequence"/>
</dbReference>
<feature type="transmembrane region" description="Helical" evidence="1">
    <location>
        <begin position="84"/>
        <end position="104"/>
    </location>
</feature>
<comment type="caution">
    <text evidence="3">The sequence shown here is derived from an EMBL/GenBank/DDBJ whole genome shotgun (WGS) entry which is preliminary data.</text>
</comment>
<gene>
    <name evidence="3" type="ORF">B6S12_09635</name>
</gene>
<evidence type="ECO:0000313" key="4">
    <source>
        <dbReference type="Proteomes" id="UP000249746"/>
    </source>
</evidence>
<name>A0A2W6NJ09_9HELI</name>
<dbReference type="PANTHER" id="PTHR42709">
    <property type="entry name" value="ALKALINE PHOSPHATASE LIKE PROTEIN"/>
    <property type="match status" value="1"/>
</dbReference>
<keyword evidence="1" id="KW-1133">Transmembrane helix</keyword>
<dbReference type="GO" id="GO:0005886">
    <property type="term" value="C:plasma membrane"/>
    <property type="evidence" value="ECO:0007669"/>
    <property type="project" value="TreeGrafter"/>
</dbReference>
<proteinExistence type="predicted"/>
<accession>A0A2W6NJ09</accession>
<dbReference type="RefSeq" id="WP_111230587.1">
    <property type="nucleotide sequence ID" value="NZ_NBIU01000042.1"/>
</dbReference>
<sequence length="193" mass="21949">MEETINLIAKYGYILLFLYSLGGGFVALVAASVLSSMGKMDIYLSLSVAIVANFLGDTLLFYLTRYQKKEMMPYLSKHKRKLAYTQLLMRRYGSIILIIQKYIYGFKTLVPIGIALTNYNFNHFSIYNFIGAVLWGLSIGIGSYFLSDFFQNAIGYFANYPYLAPLILFVLLLILWIALSKATTKKFNKNLGK</sequence>
<reference evidence="3 4" key="1">
    <citation type="submission" date="2017-03" db="EMBL/GenBank/DDBJ databases">
        <title>Genomic and clinical evidence uncovers the enterohepatic species Helicobacter valdiviensis as a potential human intestinal pathogen.</title>
        <authorList>
            <person name="Fresia P."/>
            <person name="Jara R."/>
            <person name="Sierra R."/>
            <person name="Ferres I."/>
            <person name="Greif G."/>
            <person name="Iraola G."/>
            <person name="Collado L."/>
        </authorList>
    </citation>
    <scope>NUCLEOTIDE SEQUENCE [LARGE SCALE GENOMIC DNA]</scope>
    <source>
        <strain evidence="3 4">WBE14</strain>
    </source>
</reference>
<feature type="transmembrane region" description="Helical" evidence="1">
    <location>
        <begin position="42"/>
        <end position="63"/>
    </location>
</feature>
<keyword evidence="1" id="KW-0812">Transmembrane</keyword>
<feature type="domain" description="VTT" evidence="2">
    <location>
        <begin position="27"/>
        <end position="137"/>
    </location>
</feature>
<keyword evidence="4" id="KW-1185">Reference proteome</keyword>
<dbReference type="OrthoDB" id="5372697at2"/>
<feature type="transmembrane region" description="Helical" evidence="1">
    <location>
        <begin position="124"/>
        <end position="146"/>
    </location>
</feature>
<dbReference type="EMBL" id="NBIU01000042">
    <property type="protein sequence ID" value="PZT47336.1"/>
    <property type="molecule type" value="Genomic_DNA"/>
</dbReference>
<dbReference type="InterPro" id="IPR051311">
    <property type="entry name" value="DedA_domain"/>
</dbReference>
<feature type="transmembrane region" description="Helical" evidence="1">
    <location>
        <begin position="158"/>
        <end position="179"/>
    </location>
</feature>
<organism evidence="3 4">
    <name type="scientific">Helicobacter valdiviensis</name>
    <dbReference type="NCBI Taxonomy" id="1458358"/>
    <lineage>
        <taxon>Bacteria</taxon>
        <taxon>Pseudomonadati</taxon>
        <taxon>Campylobacterota</taxon>
        <taxon>Epsilonproteobacteria</taxon>
        <taxon>Campylobacterales</taxon>
        <taxon>Helicobacteraceae</taxon>
        <taxon>Helicobacter</taxon>
    </lineage>
</organism>
<evidence type="ECO:0000259" key="2">
    <source>
        <dbReference type="Pfam" id="PF09335"/>
    </source>
</evidence>
<dbReference type="AlphaFoldDB" id="A0A2W6NJ09"/>
<evidence type="ECO:0000256" key="1">
    <source>
        <dbReference type="SAM" id="Phobius"/>
    </source>
</evidence>
<feature type="transmembrane region" description="Helical" evidence="1">
    <location>
        <begin position="12"/>
        <end position="36"/>
    </location>
</feature>
<protein>
    <recommendedName>
        <fullName evidence="2">VTT domain-containing protein</fullName>
    </recommendedName>
</protein>
<dbReference type="PANTHER" id="PTHR42709:SF2">
    <property type="entry name" value="INNER MEMBRANE PROTEIN YOHD"/>
    <property type="match status" value="1"/>
</dbReference>
<dbReference type="Pfam" id="PF09335">
    <property type="entry name" value="VTT_dom"/>
    <property type="match status" value="1"/>
</dbReference>
<keyword evidence="1" id="KW-0472">Membrane</keyword>